<keyword evidence="2 4" id="KW-0238">DNA-binding</keyword>
<dbReference type="Pfam" id="PF00440">
    <property type="entry name" value="TetR_N"/>
    <property type="match status" value="1"/>
</dbReference>
<proteinExistence type="predicted"/>
<dbReference type="AlphaFoldDB" id="A0A4V3EIT7"/>
<dbReference type="Gene3D" id="1.10.357.10">
    <property type="entry name" value="Tetracycline Repressor, domain 2"/>
    <property type="match status" value="1"/>
</dbReference>
<evidence type="ECO:0000256" key="3">
    <source>
        <dbReference type="ARBA" id="ARBA00023163"/>
    </source>
</evidence>
<dbReference type="EMBL" id="SOAU01000001">
    <property type="protein sequence ID" value="TDT15538.1"/>
    <property type="molecule type" value="Genomic_DNA"/>
</dbReference>
<dbReference type="InterPro" id="IPR050109">
    <property type="entry name" value="HTH-type_TetR-like_transc_reg"/>
</dbReference>
<evidence type="ECO:0000256" key="1">
    <source>
        <dbReference type="ARBA" id="ARBA00023015"/>
    </source>
</evidence>
<evidence type="ECO:0000313" key="7">
    <source>
        <dbReference type="Proteomes" id="UP000294558"/>
    </source>
</evidence>
<keyword evidence="1" id="KW-0805">Transcription regulation</keyword>
<gene>
    <name evidence="6" type="ORF">BDK89_1110</name>
</gene>
<dbReference type="GO" id="GO:0000976">
    <property type="term" value="F:transcription cis-regulatory region binding"/>
    <property type="evidence" value="ECO:0007669"/>
    <property type="project" value="TreeGrafter"/>
</dbReference>
<feature type="DNA-binding region" description="H-T-H motif" evidence="4">
    <location>
        <begin position="27"/>
        <end position="46"/>
    </location>
</feature>
<dbReference type="Proteomes" id="UP000294558">
    <property type="component" value="Unassembled WGS sequence"/>
</dbReference>
<name>A0A4V3EIT7_9ACTN</name>
<evidence type="ECO:0000259" key="5">
    <source>
        <dbReference type="PROSITE" id="PS50977"/>
    </source>
</evidence>
<comment type="caution">
    <text evidence="6">The sequence shown here is derived from an EMBL/GenBank/DDBJ whole genome shotgun (WGS) entry which is preliminary data.</text>
</comment>
<dbReference type="PRINTS" id="PR00455">
    <property type="entry name" value="HTHTETR"/>
</dbReference>
<dbReference type="GO" id="GO:0003700">
    <property type="term" value="F:DNA-binding transcription factor activity"/>
    <property type="evidence" value="ECO:0007669"/>
    <property type="project" value="TreeGrafter"/>
</dbReference>
<dbReference type="PANTHER" id="PTHR30055:SF234">
    <property type="entry name" value="HTH-TYPE TRANSCRIPTIONAL REGULATOR BETI"/>
    <property type="match status" value="1"/>
</dbReference>
<dbReference type="PANTHER" id="PTHR30055">
    <property type="entry name" value="HTH-TYPE TRANSCRIPTIONAL REGULATOR RUTR"/>
    <property type="match status" value="1"/>
</dbReference>
<evidence type="ECO:0000313" key="6">
    <source>
        <dbReference type="EMBL" id="TDT15538.1"/>
    </source>
</evidence>
<dbReference type="InterPro" id="IPR009057">
    <property type="entry name" value="Homeodomain-like_sf"/>
</dbReference>
<accession>A0A4V3EIT7</accession>
<evidence type="ECO:0000256" key="2">
    <source>
        <dbReference type="ARBA" id="ARBA00023125"/>
    </source>
</evidence>
<dbReference type="SUPFAM" id="SSF46689">
    <property type="entry name" value="Homeodomain-like"/>
    <property type="match status" value="1"/>
</dbReference>
<sequence>MSPVDRPAAIRKALRDLVAERGFHGASMGAIAKAAGVAAGTAYVHYASKEELVYATYLEIKAALGSAALDGIDPTAPPADRWRHVMTRAYEFFAAEPERARFLTQLEESPFYAEAHDRLIAGGDPLVALAEADDLAPLVVELPWQAVYGLSLGVVVRLVAAGATLTSAELDRLIEATWRAITRPG</sequence>
<dbReference type="RefSeq" id="WP_166657396.1">
    <property type="nucleotide sequence ID" value="NZ_SOAU01000001.1"/>
</dbReference>
<dbReference type="InterPro" id="IPR001647">
    <property type="entry name" value="HTH_TetR"/>
</dbReference>
<organism evidence="6 7">
    <name type="scientific">Ilumatobacter fluminis</name>
    <dbReference type="NCBI Taxonomy" id="467091"/>
    <lineage>
        <taxon>Bacteria</taxon>
        <taxon>Bacillati</taxon>
        <taxon>Actinomycetota</taxon>
        <taxon>Acidimicrobiia</taxon>
        <taxon>Acidimicrobiales</taxon>
        <taxon>Ilumatobacteraceae</taxon>
        <taxon>Ilumatobacter</taxon>
    </lineage>
</organism>
<dbReference type="PROSITE" id="PS50977">
    <property type="entry name" value="HTH_TETR_2"/>
    <property type="match status" value="1"/>
</dbReference>
<keyword evidence="3" id="KW-0804">Transcription</keyword>
<reference evidence="6 7" key="1">
    <citation type="submission" date="2019-03" db="EMBL/GenBank/DDBJ databases">
        <title>Sequencing the genomes of 1000 actinobacteria strains.</title>
        <authorList>
            <person name="Klenk H.-P."/>
        </authorList>
    </citation>
    <scope>NUCLEOTIDE SEQUENCE [LARGE SCALE GENOMIC DNA]</scope>
    <source>
        <strain evidence="6 7">DSM 18936</strain>
    </source>
</reference>
<evidence type="ECO:0000256" key="4">
    <source>
        <dbReference type="PROSITE-ProRule" id="PRU00335"/>
    </source>
</evidence>
<feature type="domain" description="HTH tetR-type" evidence="5">
    <location>
        <begin position="4"/>
        <end position="64"/>
    </location>
</feature>
<keyword evidence="7" id="KW-1185">Reference proteome</keyword>
<protein>
    <submittedName>
        <fullName evidence="6">TetR family transcriptional regulator</fullName>
    </submittedName>
</protein>